<gene>
    <name evidence="3" type="ORF">NE863_03315</name>
</gene>
<evidence type="ECO:0000259" key="2">
    <source>
        <dbReference type="Pfam" id="PF00561"/>
    </source>
</evidence>
<dbReference type="EMBL" id="CP098807">
    <property type="protein sequence ID" value="USJ24035.1"/>
    <property type="molecule type" value="Genomic_DNA"/>
</dbReference>
<keyword evidence="1 3" id="KW-0378">Hydrolase</keyword>
<proteinExistence type="predicted"/>
<dbReference type="Gene3D" id="3.40.50.1820">
    <property type="entry name" value="alpha/beta hydrolase"/>
    <property type="match status" value="1"/>
</dbReference>
<reference evidence="3" key="1">
    <citation type="submission" date="2022-06" db="EMBL/GenBank/DDBJ databases">
        <title>Physiological and biochemical characterization and genomic elucidation of a strain of the genus Ensifer adhaerens M8 that combines arsenic oxidation and chromium reduction.</title>
        <authorList>
            <person name="Li X."/>
            <person name="Yu c."/>
        </authorList>
    </citation>
    <scope>NUCLEOTIDE SEQUENCE</scope>
    <source>
        <strain evidence="3">M8</strain>
    </source>
</reference>
<dbReference type="SUPFAM" id="SSF53474">
    <property type="entry name" value="alpha/beta-Hydrolases"/>
    <property type="match status" value="1"/>
</dbReference>
<dbReference type="InterPro" id="IPR029058">
    <property type="entry name" value="AB_hydrolase_fold"/>
</dbReference>
<dbReference type="AlphaFoldDB" id="A0A9Q8Y9L0"/>
<evidence type="ECO:0000313" key="3">
    <source>
        <dbReference type="EMBL" id="USJ24035.1"/>
    </source>
</evidence>
<dbReference type="InterPro" id="IPR050266">
    <property type="entry name" value="AB_hydrolase_sf"/>
</dbReference>
<evidence type="ECO:0000256" key="1">
    <source>
        <dbReference type="ARBA" id="ARBA00022801"/>
    </source>
</evidence>
<evidence type="ECO:0000313" key="4">
    <source>
        <dbReference type="Proteomes" id="UP001055460"/>
    </source>
</evidence>
<dbReference type="GO" id="GO:0016020">
    <property type="term" value="C:membrane"/>
    <property type="evidence" value="ECO:0007669"/>
    <property type="project" value="TreeGrafter"/>
</dbReference>
<dbReference type="RefSeq" id="WP_090294700.1">
    <property type="nucleotide sequence ID" value="NZ_CAXURO020000001.1"/>
</dbReference>
<name>A0A9Q8Y9L0_ENSAD</name>
<dbReference type="PANTHER" id="PTHR43798:SF31">
    <property type="entry name" value="AB HYDROLASE SUPERFAMILY PROTEIN YCLE"/>
    <property type="match status" value="1"/>
</dbReference>
<dbReference type="InterPro" id="IPR000073">
    <property type="entry name" value="AB_hydrolase_1"/>
</dbReference>
<protein>
    <submittedName>
        <fullName evidence="3">Alpha/beta hydrolase</fullName>
    </submittedName>
</protein>
<organism evidence="3 4">
    <name type="scientific">Ensifer adhaerens</name>
    <name type="common">Sinorhizobium morelense</name>
    <dbReference type="NCBI Taxonomy" id="106592"/>
    <lineage>
        <taxon>Bacteria</taxon>
        <taxon>Pseudomonadati</taxon>
        <taxon>Pseudomonadota</taxon>
        <taxon>Alphaproteobacteria</taxon>
        <taxon>Hyphomicrobiales</taxon>
        <taxon>Rhizobiaceae</taxon>
        <taxon>Sinorhizobium/Ensifer group</taxon>
        <taxon>Ensifer</taxon>
    </lineage>
</organism>
<sequence length="291" mass="32644">MTTKDGFVSEAGSLGAGPFDLGYRIEGSGTPLLVIGSAAYYPRTFSQALREKLRLIFIDHRGFAPARTNYAVGDIGFETVLDDIERMRAHLGLERFAILGHSGHGYMALEYAKRHPERVSHAIMVGTGPSHSARHMALADRIWEETVSPARKAIFAREMAKLGDDITARPEERFKALLIRLGAKSWHQPDFDATPLWRDVTVNNAVFDHLWGEVFRDIDIRKGLNRLAAPVLLALGRSDYLVAPAFSWDEYRADFTDLTVRLFEQSGHTPQLEESDLFDEALLSFLENDRG</sequence>
<accession>A0A9Q8Y9L0</accession>
<dbReference type="GO" id="GO:0016787">
    <property type="term" value="F:hydrolase activity"/>
    <property type="evidence" value="ECO:0007669"/>
    <property type="project" value="UniProtKB-KW"/>
</dbReference>
<dbReference type="Pfam" id="PF00561">
    <property type="entry name" value="Abhydrolase_1"/>
    <property type="match status" value="1"/>
</dbReference>
<feature type="domain" description="AB hydrolase-1" evidence="2">
    <location>
        <begin position="38"/>
        <end position="274"/>
    </location>
</feature>
<dbReference type="PANTHER" id="PTHR43798">
    <property type="entry name" value="MONOACYLGLYCEROL LIPASE"/>
    <property type="match status" value="1"/>
</dbReference>
<dbReference type="Proteomes" id="UP001055460">
    <property type="component" value="Chromosome"/>
</dbReference>